<organism evidence="1 2">
    <name type="scientific">Candidatus Endonucleibacter bathymodioli</name>
    <dbReference type="NCBI Taxonomy" id="539814"/>
    <lineage>
        <taxon>Bacteria</taxon>
        <taxon>Pseudomonadati</taxon>
        <taxon>Pseudomonadota</taxon>
        <taxon>Gammaproteobacteria</taxon>
        <taxon>Oceanospirillales</taxon>
        <taxon>Endozoicomonadaceae</taxon>
        <taxon>Candidatus Endonucleibacter</taxon>
    </lineage>
</organism>
<evidence type="ECO:0000313" key="2">
    <source>
        <dbReference type="Proteomes" id="UP001178148"/>
    </source>
</evidence>
<dbReference type="InterPro" id="IPR001370">
    <property type="entry name" value="BIR_rpt"/>
</dbReference>
<dbReference type="GO" id="GO:0005737">
    <property type="term" value="C:cytoplasm"/>
    <property type="evidence" value="ECO:0007669"/>
    <property type="project" value="TreeGrafter"/>
</dbReference>
<name>A0AA90NM49_9GAMM</name>
<dbReference type="PANTHER" id="PTHR10044:SF139">
    <property type="entry name" value="DEATH-ASSOCIATED INHIBITOR OF APOPTOSIS 2"/>
    <property type="match status" value="1"/>
</dbReference>
<accession>A0AA90NM49</accession>
<dbReference type="GO" id="GO:0061630">
    <property type="term" value="F:ubiquitin protein ligase activity"/>
    <property type="evidence" value="ECO:0007669"/>
    <property type="project" value="TreeGrafter"/>
</dbReference>
<evidence type="ECO:0000313" key="1">
    <source>
        <dbReference type="EMBL" id="MDP0589270.1"/>
    </source>
</evidence>
<keyword evidence="2" id="KW-1185">Reference proteome</keyword>
<protein>
    <submittedName>
        <fullName evidence="1">Uncharacterized protein</fullName>
    </submittedName>
</protein>
<comment type="caution">
    <text evidence="1">The sequence shown here is derived from an EMBL/GenBank/DDBJ whole genome shotgun (WGS) entry which is preliminary data.</text>
</comment>
<dbReference type="GO" id="GO:0043027">
    <property type="term" value="F:cysteine-type endopeptidase inhibitor activity involved in apoptotic process"/>
    <property type="evidence" value="ECO:0007669"/>
    <property type="project" value="TreeGrafter"/>
</dbReference>
<dbReference type="EMBL" id="JASXSV010000012">
    <property type="protein sequence ID" value="MDP0589270.1"/>
    <property type="molecule type" value="Genomic_DNA"/>
</dbReference>
<dbReference type="PROSITE" id="PS50143">
    <property type="entry name" value="BIR_REPEAT_2"/>
    <property type="match status" value="2"/>
</dbReference>
<dbReference type="PANTHER" id="PTHR10044">
    <property type="entry name" value="INHIBITOR OF APOPTOSIS"/>
    <property type="match status" value="1"/>
</dbReference>
<dbReference type="SMART" id="SM00238">
    <property type="entry name" value="BIR"/>
    <property type="match status" value="2"/>
</dbReference>
<dbReference type="Proteomes" id="UP001178148">
    <property type="component" value="Unassembled WGS sequence"/>
</dbReference>
<dbReference type="GO" id="GO:0031398">
    <property type="term" value="P:positive regulation of protein ubiquitination"/>
    <property type="evidence" value="ECO:0007669"/>
    <property type="project" value="TreeGrafter"/>
</dbReference>
<reference evidence="1 2" key="1">
    <citation type="journal article" date="2023" name="bioRxiv">
        <title>An intranuclear bacterial parasite of deep-sea mussels expresses apoptosis inhibitors acquired from its host.</title>
        <authorList>
            <person name="Gonzalez Porras M.A."/>
            <person name="Assie A."/>
            <person name="Tietjen M."/>
            <person name="Violette M."/>
            <person name="Kleiner M."/>
            <person name="Gruber-Vodicka H."/>
            <person name="Dubilier N."/>
            <person name="Leisch N."/>
        </authorList>
    </citation>
    <scope>NUCLEOTIDE SEQUENCE [LARGE SCALE GENOMIC DNA]</scope>
    <source>
        <strain evidence="1">IAP13</strain>
    </source>
</reference>
<proteinExistence type="predicted"/>
<dbReference type="AlphaFoldDB" id="A0AA90NM49"/>
<dbReference type="CDD" id="cd00022">
    <property type="entry name" value="BIR"/>
    <property type="match status" value="2"/>
</dbReference>
<dbReference type="Gene3D" id="1.10.1170.10">
    <property type="entry name" value="Inhibitor Of Apoptosis Protein (2mihbC-IAP-1), Chain A"/>
    <property type="match status" value="2"/>
</dbReference>
<dbReference type="SUPFAM" id="SSF57924">
    <property type="entry name" value="Inhibitor of apoptosis (IAP) repeat"/>
    <property type="match status" value="2"/>
</dbReference>
<dbReference type="InterPro" id="IPR050784">
    <property type="entry name" value="IAP"/>
</dbReference>
<dbReference type="GO" id="GO:0051726">
    <property type="term" value="P:regulation of cell cycle"/>
    <property type="evidence" value="ECO:0007669"/>
    <property type="project" value="TreeGrafter"/>
</dbReference>
<dbReference type="Pfam" id="PF00653">
    <property type="entry name" value="BIR"/>
    <property type="match status" value="2"/>
</dbReference>
<gene>
    <name evidence="1" type="ORF">QS748_08800</name>
</gene>
<sequence length="314" mass="35715">MHLSVILMFFYCIGTAHNLLATNDKDIETGLSTVSLNDSNIIIDGAAANTHNTGNESIVSNVDAIREDDVVNSNEEALKTSLSAKEINTTYVAFIASNIIDPEETNTPQNTVKFIHPNYEDFCSRKDSFDHPSWTCDQQTPDHLAAAGFFYTGATDTVRCFCCDMGLADWEEKDNAWQEHARHVTNCQFLTQKKGAEYIAEEQKGWRKIYTPKSPKYEDVNTRLRTYEIGWCLANTPTPQSLAAAGFFYCGDRDVVRCHYCDGELRDLVAEEDPWHLHAKFFPSCLFLQLTKGHEFINDVTRNVRDERERNKQE</sequence>